<dbReference type="RefSeq" id="WP_273438120.1">
    <property type="nucleotide sequence ID" value="NZ_PKUN01000004.1"/>
</dbReference>
<evidence type="ECO:0000313" key="3">
    <source>
        <dbReference type="Proteomes" id="UP000235015"/>
    </source>
</evidence>
<evidence type="ECO:0000313" key="2">
    <source>
        <dbReference type="EMBL" id="PLX62570.1"/>
    </source>
</evidence>
<protein>
    <submittedName>
        <fullName evidence="2">Uncharacterized protein</fullName>
    </submittedName>
</protein>
<dbReference type="Proteomes" id="UP000235015">
    <property type="component" value="Unassembled WGS sequence"/>
</dbReference>
<dbReference type="EMBL" id="PKUN01000004">
    <property type="protein sequence ID" value="PLX62570.1"/>
    <property type="molecule type" value="Genomic_DNA"/>
</dbReference>
<evidence type="ECO:0000256" key="1">
    <source>
        <dbReference type="SAM" id="SignalP"/>
    </source>
</evidence>
<proteinExistence type="predicted"/>
<comment type="caution">
    <text evidence="2">The sequence shown here is derived from an EMBL/GenBank/DDBJ whole genome shotgun (WGS) entry which is preliminary data.</text>
</comment>
<sequence>MNQSLSITKTLAITAALLGSMALYAASVQAETIEGKLNGLECASRGEECPTDKLDPHIAVERDFVVQTADGKYYFISNLDRAIKARHALEMVRVEGEVSSKFDAINANEFWVKNGGNYRLTWSSSMQAEQERLVRGTAPAKGMER</sequence>
<name>A0A2N6CZ08_9GAMM</name>
<organism evidence="2 3">
    <name type="scientific">Sedimenticola selenatireducens</name>
    <dbReference type="NCBI Taxonomy" id="191960"/>
    <lineage>
        <taxon>Bacteria</taxon>
        <taxon>Pseudomonadati</taxon>
        <taxon>Pseudomonadota</taxon>
        <taxon>Gammaproteobacteria</taxon>
        <taxon>Chromatiales</taxon>
        <taxon>Sedimenticolaceae</taxon>
        <taxon>Sedimenticola</taxon>
    </lineage>
</organism>
<gene>
    <name evidence="2" type="ORF">C0630_04985</name>
</gene>
<feature type="chain" id="PRO_5014652775" evidence="1">
    <location>
        <begin position="26"/>
        <end position="145"/>
    </location>
</feature>
<feature type="signal peptide" evidence="1">
    <location>
        <begin position="1"/>
        <end position="25"/>
    </location>
</feature>
<dbReference type="AlphaFoldDB" id="A0A2N6CZ08"/>
<keyword evidence="1" id="KW-0732">Signal</keyword>
<accession>A0A2N6CZ08</accession>
<reference evidence="2 3" key="1">
    <citation type="submission" date="2017-11" db="EMBL/GenBank/DDBJ databases">
        <title>Genome-resolved metagenomics identifies genetic mobility, metabolic interactions, and unexpected diversity in perchlorate-reducing communities.</title>
        <authorList>
            <person name="Barnum T.P."/>
            <person name="Figueroa I.A."/>
            <person name="Carlstrom C.I."/>
            <person name="Lucas L.N."/>
            <person name="Engelbrektson A.L."/>
            <person name="Coates J.D."/>
        </authorList>
    </citation>
    <scope>NUCLEOTIDE SEQUENCE [LARGE SCALE GENOMIC DNA]</scope>
    <source>
        <strain evidence="2">BM301</strain>
    </source>
</reference>